<organism evidence="1 2">
    <name type="scientific">Proteus vulgaris</name>
    <dbReference type="NCBI Taxonomy" id="585"/>
    <lineage>
        <taxon>Bacteria</taxon>
        <taxon>Pseudomonadati</taxon>
        <taxon>Pseudomonadota</taxon>
        <taxon>Gammaproteobacteria</taxon>
        <taxon>Enterobacterales</taxon>
        <taxon>Morganellaceae</taxon>
        <taxon>Proteus</taxon>
    </lineage>
</organism>
<dbReference type="OrthoDB" id="6459765at2"/>
<gene>
    <name evidence="1" type="ORF">NCTC10376_00079</name>
</gene>
<reference evidence="1 2" key="1">
    <citation type="submission" date="2018-06" db="EMBL/GenBank/DDBJ databases">
        <authorList>
            <consortium name="Pathogen Informatics"/>
            <person name="Doyle S."/>
        </authorList>
    </citation>
    <scope>NUCLEOTIDE SEQUENCE [LARGE SCALE GENOMIC DNA]</scope>
    <source>
        <strain evidence="1 2">NCTC10376</strain>
    </source>
</reference>
<evidence type="ECO:0008006" key="3">
    <source>
        <dbReference type="Google" id="ProtNLM"/>
    </source>
</evidence>
<accession>A0A379F4H1</accession>
<dbReference type="AlphaFoldDB" id="A0A379F4H1"/>
<dbReference type="RefSeq" id="WP_087802502.1">
    <property type="nucleotide sequence ID" value="NZ_CAXOHZ010000001.1"/>
</dbReference>
<name>A0A379F4H1_PROVU</name>
<evidence type="ECO:0000313" key="1">
    <source>
        <dbReference type="EMBL" id="SUC14282.1"/>
    </source>
</evidence>
<evidence type="ECO:0000313" key="2">
    <source>
        <dbReference type="Proteomes" id="UP000254331"/>
    </source>
</evidence>
<proteinExistence type="predicted"/>
<dbReference type="Proteomes" id="UP000254331">
    <property type="component" value="Unassembled WGS sequence"/>
</dbReference>
<dbReference type="GeneID" id="93394464"/>
<sequence>MKKNLVVILSLFFLSACSESQENRVIAYCMDTLNIYSTVTNEQCLCFYNEARDKFSSTDIDRMVQSPPIIQDSTLTREGTMFLTIAHSSKCFE</sequence>
<dbReference type="PROSITE" id="PS51257">
    <property type="entry name" value="PROKAR_LIPOPROTEIN"/>
    <property type="match status" value="1"/>
</dbReference>
<protein>
    <recommendedName>
        <fullName evidence="3">Lipoprotein</fullName>
    </recommendedName>
</protein>
<dbReference type="EMBL" id="UGTW01000001">
    <property type="protein sequence ID" value="SUC14282.1"/>
    <property type="molecule type" value="Genomic_DNA"/>
</dbReference>